<dbReference type="AlphaFoldDB" id="A0AAU9JNU9"/>
<dbReference type="Gene3D" id="3.10.110.10">
    <property type="entry name" value="Ubiquitin Conjugating Enzyme"/>
    <property type="match status" value="1"/>
</dbReference>
<dbReference type="CDD" id="cd23808">
    <property type="entry name" value="UBCc_UBE2W"/>
    <property type="match status" value="1"/>
</dbReference>
<organism evidence="2 3">
    <name type="scientific">Blepharisma stoltei</name>
    <dbReference type="NCBI Taxonomy" id="1481888"/>
    <lineage>
        <taxon>Eukaryota</taxon>
        <taxon>Sar</taxon>
        <taxon>Alveolata</taxon>
        <taxon>Ciliophora</taxon>
        <taxon>Postciliodesmatophora</taxon>
        <taxon>Heterotrichea</taxon>
        <taxon>Heterotrichida</taxon>
        <taxon>Blepharismidae</taxon>
        <taxon>Blepharisma</taxon>
    </lineage>
</organism>
<gene>
    <name evidence="2" type="ORF">BSTOLATCC_MIC43341</name>
</gene>
<feature type="domain" description="UBC core" evidence="1">
    <location>
        <begin position="4"/>
        <end position="152"/>
    </location>
</feature>
<dbReference type="Proteomes" id="UP001162131">
    <property type="component" value="Unassembled WGS sequence"/>
</dbReference>
<evidence type="ECO:0000259" key="1">
    <source>
        <dbReference type="PROSITE" id="PS50127"/>
    </source>
</evidence>
<dbReference type="SMART" id="SM00212">
    <property type="entry name" value="UBCc"/>
    <property type="match status" value="1"/>
</dbReference>
<sequence>MLSRAQKRLQREYEEMIRHYSETFPLEIPDSDPNRMTWYVSFVGAEGSVYAGERYTLEFKFSDSYPIEAPDVIFKGAYPHHQHVYSNGYICLSILYDDWSPSMKVSSVVMSIQSMLSSATQKSRPTNDASFISYAGGRSPKTFNWIFEDEKC</sequence>
<dbReference type="Pfam" id="PF00179">
    <property type="entry name" value="UQ_con"/>
    <property type="match status" value="1"/>
</dbReference>
<dbReference type="EMBL" id="CAJZBQ010000043">
    <property type="protein sequence ID" value="CAG9327301.1"/>
    <property type="molecule type" value="Genomic_DNA"/>
</dbReference>
<evidence type="ECO:0000313" key="2">
    <source>
        <dbReference type="EMBL" id="CAG9327301.1"/>
    </source>
</evidence>
<comment type="caution">
    <text evidence="2">The sequence shown here is derived from an EMBL/GenBank/DDBJ whole genome shotgun (WGS) entry which is preliminary data.</text>
</comment>
<proteinExistence type="predicted"/>
<accession>A0AAU9JNU9</accession>
<name>A0AAU9JNU9_9CILI</name>
<protein>
    <recommendedName>
        <fullName evidence="1">UBC core domain-containing protein</fullName>
    </recommendedName>
</protein>
<dbReference type="InterPro" id="IPR016135">
    <property type="entry name" value="UBQ-conjugating_enzyme/RWD"/>
</dbReference>
<keyword evidence="3" id="KW-1185">Reference proteome</keyword>
<dbReference type="InterPro" id="IPR050113">
    <property type="entry name" value="Ub_conjugating_enzyme"/>
</dbReference>
<dbReference type="InterPro" id="IPR000608">
    <property type="entry name" value="UBC"/>
</dbReference>
<dbReference type="PROSITE" id="PS50127">
    <property type="entry name" value="UBC_2"/>
    <property type="match status" value="1"/>
</dbReference>
<evidence type="ECO:0000313" key="3">
    <source>
        <dbReference type="Proteomes" id="UP001162131"/>
    </source>
</evidence>
<dbReference type="SUPFAM" id="SSF54495">
    <property type="entry name" value="UBC-like"/>
    <property type="match status" value="1"/>
</dbReference>
<reference evidence="2" key="1">
    <citation type="submission" date="2021-09" db="EMBL/GenBank/DDBJ databases">
        <authorList>
            <consortium name="AG Swart"/>
            <person name="Singh M."/>
            <person name="Singh A."/>
            <person name="Seah K."/>
            <person name="Emmerich C."/>
        </authorList>
    </citation>
    <scope>NUCLEOTIDE SEQUENCE</scope>
    <source>
        <strain evidence="2">ATCC30299</strain>
    </source>
</reference>
<dbReference type="PANTHER" id="PTHR24067">
    <property type="entry name" value="UBIQUITIN-CONJUGATING ENZYME E2"/>
    <property type="match status" value="1"/>
</dbReference>